<keyword evidence="3" id="KW-1185">Reference proteome</keyword>
<organism evidence="2 3">
    <name type="scientific">Exocentrus adspersus</name>
    <dbReference type="NCBI Taxonomy" id="1586481"/>
    <lineage>
        <taxon>Eukaryota</taxon>
        <taxon>Metazoa</taxon>
        <taxon>Ecdysozoa</taxon>
        <taxon>Arthropoda</taxon>
        <taxon>Hexapoda</taxon>
        <taxon>Insecta</taxon>
        <taxon>Pterygota</taxon>
        <taxon>Neoptera</taxon>
        <taxon>Endopterygota</taxon>
        <taxon>Coleoptera</taxon>
        <taxon>Polyphaga</taxon>
        <taxon>Cucujiformia</taxon>
        <taxon>Chrysomeloidea</taxon>
        <taxon>Cerambycidae</taxon>
        <taxon>Lamiinae</taxon>
        <taxon>Acanthocinini</taxon>
        <taxon>Exocentrus</taxon>
    </lineage>
</organism>
<evidence type="ECO:0000313" key="2">
    <source>
        <dbReference type="EMBL" id="KAJ8914997.1"/>
    </source>
</evidence>
<accession>A0AAV8VL88</accession>
<name>A0AAV8VL88_9CUCU</name>
<dbReference type="InterPro" id="IPR032675">
    <property type="entry name" value="LRR_dom_sf"/>
</dbReference>
<dbReference type="Proteomes" id="UP001159042">
    <property type="component" value="Unassembled WGS sequence"/>
</dbReference>
<evidence type="ECO:0000313" key="3">
    <source>
        <dbReference type="Proteomes" id="UP001159042"/>
    </source>
</evidence>
<evidence type="ECO:0008006" key="4">
    <source>
        <dbReference type="Google" id="ProtNLM"/>
    </source>
</evidence>
<feature type="region of interest" description="Disordered" evidence="1">
    <location>
        <begin position="131"/>
        <end position="176"/>
    </location>
</feature>
<feature type="region of interest" description="Disordered" evidence="1">
    <location>
        <begin position="1"/>
        <end position="21"/>
    </location>
</feature>
<feature type="compositionally biased region" description="Polar residues" evidence="1">
    <location>
        <begin position="1"/>
        <end position="12"/>
    </location>
</feature>
<proteinExistence type="predicted"/>
<comment type="caution">
    <text evidence="2">The sequence shown here is derived from an EMBL/GenBank/DDBJ whole genome shotgun (WGS) entry which is preliminary data.</text>
</comment>
<evidence type="ECO:0000256" key="1">
    <source>
        <dbReference type="SAM" id="MobiDB-lite"/>
    </source>
</evidence>
<dbReference type="EMBL" id="JANEYG010000060">
    <property type="protein sequence ID" value="KAJ8914997.1"/>
    <property type="molecule type" value="Genomic_DNA"/>
</dbReference>
<gene>
    <name evidence="2" type="ORF">NQ315_002522</name>
</gene>
<dbReference type="PANTHER" id="PTHR46282">
    <property type="entry name" value="LEUCINE-RICH MELANOCYTE DIFFERENTIATION-ASSOCIATED PROTEIN"/>
    <property type="match status" value="1"/>
</dbReference>
<dbReference type="PANTHER" id="PTHR46282:SF2">
    <property type="entry name" value="LEUCINE-RICH MELANOCYTE DIFFERENTIATION-ASSOCIATED PROTEIN"/>
    <property type="match status" value="1"/>
</dbReference>
<protein>
    <recommendedName>
        <fullName evidence="4">Leucine-rich melanocyte differentiation-associated protein</fullName>
    </recommendedName>
</protein>
<sequence length="277" mass="31396">MGSLASVQSAQPETVRDERERKVGYNGQKCEKIPVVLANLFGMEAVGLDLSYNRLTTLEGLNKFPVLKELILDSNFLPDTLTFPYLPSLHTLSLNKNNICDLQSLVQKIKLSFPNIVYLSLLGNKACPNELSGEEHDQQDYQRYRDSESSRDRQLLSSNHTQQTCHPPDPAQQPLKENPSKYYIIYHLPTLKFLDSNRINKVERCEAARRGKFMNIIRPTEFNTNGNALESSVSNSLTPLPICTRSLTDQKGAYGKCRYRYSGKQSEGNRFISNSDL</sequence>
<feature type="compositionally biased region" description="Basic and acidic residues" evidence="1">
    <location>
        <begin position="133"/>
        <end position="154"/>
    </location>
</feature>
<reference evidence="2 3" key="1">
    <citation type="journal article" date="2023" name="Insect Mol. Biol.">
        <title>Genome sequencing provides insights into the evolution of gene families encoding plant cell wall-degrading enzymes in longhorned beetles.</title>
        <authorList>
            <person name="Shin N.R."/>
            <person name="Okamura Y."/>
            <person name="Kirsch R."/>
            <person name="Pauchet Y."/>
        </authorList>
    </citation>
    <scope>NUCLEOTIDE SEQUENCE [LARGE SCALE GENOMIC DNA]</scope>
    <source>
        <strain evidence="2">EAD_L_NR</strain>
    </source>
</reference>
<dbReference type="SUPFAM" id="SSF52058">
    <property type="entry name" value="L domain-like"/>
    <property type="match status" value="1"/>
</dbReference>
<feature type="compositionally biased region" description="Polar residues" evidence="1">
    <location>
        <begin position="155"/>
        <end position="165"/>
    </location>
</feature>
<dbReference type="AlphaFoldDB" id="A0AAV8VL88"/>
<dbReference type="Gene3D" id="3.80.10.10">
    <property type="entry name" value="Ribonuclease Inhibitor"/>
    <property type="match status" value="1"/>
</dbReference>
<dbReference type="InterPro" id="IPR043313">
    <property type="entry name" value="LRMDA"/>
</dbReference>